<gene>
    <name evidence="2" type="ORF">ACA29_14830</name>
</gene>
<keyword evidence="1" id="KW-0472">Membrane</keyword>
<evidence type="ECO:0000313" key="2">
    <source>
        <dbReference type="EMBL" id="KRG11809.1"/>
    </source>
</evidence>
<feature type="transmembrane region" description="Helical" evidence="1">
    <location>
        <begin position="47"/>
        <end position="66"/>
    </location>
</feature>
<dbReference type="PATRIC" id="fig|217031.4.peg.5013"/>
<keyword evidence="1" id="KW-1133">Transmembrane helix</keyword>
<evidence type="ECO:0000256" key="1">
    <source>
        <dbReference type="SAM" id="Phobius"/>
    </source>
</evidence>
<accession>A0A0Q9Y6J4</accession>
<sequence length="81" mass="9554">MVHYKLTLWAAIKNSFFFSIKYFPTTLLSIIFIGLMLVVLYYMPVAFLAIFSFMAYVVFLICYSRFHKEGELAKKHQLAQE</sequence>
<proteinExistence type="predicted"/>
<protein>
    <submittedName>
        <fullName evidence="2">Uncharacterized protein</fullName>
    </submittedName>
</protein>
<reference evidence="2 3" key="1">
    <citation type="submission" date="2015-06" db="EMBL/GenBank/DDBJ databases">
        <title>Genome sequencing project of Bacillus galactosidilyticus PL133.</title>
        <authorList>
            <person name="Gaiero J."/>
            <person name="Nicol R."/>
            <person name="Habash M."/>
        </authorList>
    </citation>
    <scope>NUCLEOTIDE SEQUENCE [LARGE SCALE GENOMIC DNA]</scope>
    <source>
        <strain evidence="2 3">PL133</strain>
    </source>
</reference>
<name>A0A0Q9Y6J4_9BACI</name>
<dbReference type="Proteomes" id="UP000053881">
    <property type="component" value="Unassembled WGS sequence"/>
</dbReference>
<feature type="transmembrane region" description="Helical" evidence="1">
    <location>
        <begin position="20"/>
        <end position="41"/>
    </location>
</feature>
<dbReference type="AlphaFoldDB" id="A0A0Q9Y6J4"/>
<organism evidence="2 3">
    <name type="scientific">Lederbergia galactosidilytica</name>
    <dbReference type="NCBI Taxonomy" id="217031"/>
    <lineage>
        <taxon>Bacteria</taxon>
        <taxon>Bacillati</taxon>
        <taxon>Bacillota</taxon>
        <taxon>Bacilli</taxon>
        <taxon>Bacillales</taxon>
        <taxon>Bacillaceae</taxon>
        <taxon>Lederbergia</taxon>
    </lineage>
</organism>
<keyword evidence="1" id="KW-0812">Transmembrane</keyword>
<comment type="caution">
    <text evidence="2">The sequence shown here is derived from an EMBL/GenBank/DDBJ whole genome shotgun (WGS) entry which is preliminary data.</text>
</comment>
<evidence type="ECO:0000313" key="3">
    <source>
        <dbReference type="Proteomes" id="UP000053881"/>
    </source>
</evidence>
<dbReference type="EMBL" id="LGPB01000112">
    <property type="protein sequence ID" value="KRG11809.1"/>
    <property type="molecule type" value="Genomic_DNA"/>
</dbReference>